<feature type="domain" description="GFO/IDH/MocA-like oxidoreductase" evidence="3">
    <location>
        <begin position="107"/>
        <end position="238"/>
    </location>
</feature>
<dbReference type="InterPro" id="IPR036291">
    <property type="entry name" value="NAD(P)-bd_dom_sf"/>
</dbReference>
<gene>
    <name evidence="4" type="ORF">L0C25_04855</name>
</gene>
<dbReference type="RefSeq" id="WP_271635306.1">
    <property type="nucleotide sequence ID" value="NZ_CP094970.1"/>
</dbReference>
<reference evidence="4" key="1">
    <citation type="submission" date="2022-01" db="EMBL/GenBank/DDBJ databases">
        <title>Nocardioidaceae gen. sp. A5X3R13.</title>
        <authorList>
            <person name="Lopez Marin M.A."/>
            <person name="Uhlik O."/>
        </authorList>
    </citation>
    <scope>NUCLEOTIDE SEQUENCE</scope>
    <source>
        <strain evidence="4">A5X3R13</strain>
    </source>
</reference>
<dbReference type="InterPro" id="IPR055170">
    <property type="entry name" value="GFO_IDH_MocA-like_dom"/>
</dbReference>
<organism evidence="4 5">
    <name type="scientific">Solicola gregarius</name>
    <dbReference type="NCBI Taxonomy" id="2908642"/>
    <lineage>
        <taxon>Bacteria</taxon>
        <taxon>Bacillati</taxon>
        <taxon>Actinomycetota</taxon>
        <taxon>Actinomycetes</taxon>
        <taxon>Propionibacteriales</taxon>
        <taxon>Nocardioidaceae</taxon>
        <taxon>Solicola</taxon>
    </lineage>
</organism>
<dbReference type="PANTHER" id="PTHR43818:SF11">
    <property type="entry name" value="BCDNA.GH03377"/>
    <property type="match status" value="1"/>
</dbReference>
<dbReference type="Proteomes" id="UP001164390">
    <property type="component" value="Chromosome"/>
</dbReference>
<name>A0AA46TK83_9ACTN</name>
<dbReference type="GO" id="GO:0016491">
    <property type="term" value="F:oxidoreductase activity"/>
    <property type="evidence" value="ECO:0007669"/>
    <property type="project" value="UniProtKB-KW"/>
</dbReference>
<evidence type="ECO:0000259" key="3">
    <source>
        <dbReference type="Pfam" id="PF22725"/>
    </source>
</evidence>
<accession>A0AA46TK83</accession>
<evidence type="ECO:0000259" key="2">
    <source>
        <dbReference type="Pfam" id="PF01408"/>
    </source>
</evidence>
<dbReference type="SUPFAM" id="SSF51735">
    <property type="entry name" value="NAD(P)-binding Rossmann-fold domains"/>
    <property type="match status" value="1"/>
</dbReference>
<dbReference type="Gene3D" id="3.40.50.720">
    <property type="entry name" value="NAD(P)-binding Rossmann-like Domain"/>
    <property type="match status" value="1"/>
</dbReference>
<dbReference type="PANTHER" id="PTHR43818">
    <property type="entry name" value="BCDNA.GH03377"/>
    <property type="match status" value="1"/>
</dbReference>
<evidence type="ECO:0000313" key="4">
    <source>
        <dbReference type="EMBL" id="UYM06407.1"/>
    </source>
</evidence>
<dbReference type="SUPFAM" id="SSF55347">
    <property type="entry name" value="Glyceraldehyde-3-phosphate dehydrogenase-like, C-terminal domain"/>
    <property type="match status" value="1"/>
</dbReference>
<dbReference type="Pfam" id="PF22725">
    <property type="entry name" value="GFO_IDH_MocA_C3"/>
    <property type="match status" value="1"/>
</dbReference>
<dbReference type="GO" id="GO:0000166">
    <property type="term" value="F:nucleotide binding"/>
    <property type="evidence" value="ECO:0007669"/>
    <property type="project" value="InterPro"/>
</dbReference>
<keyword evidence="1" id="KW-0560">Oxidoreductase</keyword>
<dbReference type="Pfam" id="PF01408">
    <property type="entry name" value="GFO_IDH_MocA"/>
    <property type="match status" value="1"/>
</dbReference>
<dbReference type="EMBL" id="CP094970">
    <property type="protein sequence ID" value="UYM06407.1"/>
    <property type="molecule type" value="Genomic_DNA"/>
</dbReference>
<sequence>MFGGIEVSAVATTRAETARRGAERAGAKHWYTSARDLAASPQVDVVVVSVRVPYHRELIEEAYAAGKHVLSEWPLALDHDEAEALVDRIPAGVCTFVGLQGRFDPAIREARRLVQDGALGALQSVSAWSSHGKGAGGRIIAPFAYTLDDSTRAGNSQVHAGHFVDLLDHVLGGIESEARLTSQRRTKYEVDDGSSVEASAPDTMTLTFRANEAALGAAVMWEGAPSPQRSMAIAGELATLLLDGHPGGAPGSNQPQMAAWSLRLQDESGVRDVPIPAHGSGLPLEARNTAELWAAIRDDVDDGGSRAPTFTDALRLHRLIAP</sequence>
<protein>
    <submittedName>
        <fullName evidence="4">Gfo/Idh/MocA family oxidoreductase</fullName>
    </submittedName>
</protein>
<dbReference type="KEGG" id="sgrg:L0C25_04855"/>
<feature type="domain" description="Gfo/Idh/MocA-like oxidoreductase N-terminal" evidence="2">
    <location>
        <begin position="6"/>
        <end position="88"/>
    </location>
</feature>
<dbReference type="InterPro" id="IPR000683">
    <property type="entry name" value="Gfo/Idh/MocA-like_OxRdtase_N"/>
</dbReference>
<dbReference type="AlphaFoldDB" id="A0AA46TK83"/>
<dbReference type="Gene3D" id="3.30.360.10">
    <property type="entry name" value="Dihydrodipicolinate Reductase, domain 2"/>
    <property type="match status" value="1"/>
</dbReference>
<keyword evidence="5" id="KW-1185">Reference proteome</keyword>
<evidence type="ECO:0000313" key="5">
    <source>
        <dbReference type="Proteomes" id="UP001164390"/>
    </source>
</evidence>
<evidence type="ECO:0000256" key="1">
    <source>
        <dbReference type="ARBA" id="ARBA00023002"/>
    </source>
</evidence>
<proteinExistence type="predicted"/>
<dbReference type="InterPro" id="IPR050463">
    <property type="entry name" value="Gfo/Idh/MocA_oxidrdct_glycsds"/>
</dbReference>